<evidence type="ECO:0000313" key="2">
    <source>
        <dbReference type="EMBL" id="GAA0573444.1"/>
    </source>
</evidence>
<dbReference type="GO" id="GO:0016301">
    <property type="term" value="F:kinase activity"/>
    <property type="evidence" value="ECO:0007669"/>
    <property type="project" value="UniProtKB-KW"/>
</dbReference>
<feature type="domain" description="Carbohydrate kinase PfkB" evidence="1">
    <location>
        <begin position="47"/>
        <end position="337"/>
    </location>
</feature>
<sequence>MRAEAGMRYRDTMHGPAPLKTPLAGAPDATVPADLADAVRQLRRGAVLVVGDAMLDRYVYGRVSRVSPEAPVPVLAVEREVALPGGAGNVVRNLTALGAAVAFVSVVGDDQAGSDLTGLIGGQPGVEPWLLVQGGRATTTKTRFVAAGQHMLRADHEQLSPIQPRLADRLVRIASDAVAATAVMVLSDYAKGTLAGDVPARLIAAARNAGRKVVAAPRGPGLDRYAGANLVLLDAASLAAAVGAEADVAAAAASLRAAHDFGAVMVLRGEAGVTLVGDGDDSVHHWPTDAAETVDWAGAADAVLAVAACGMAACMPLPTVARLGALAAGIVVGKSGIAVVREDEFLEALVPGRLSARKLASRAQAAERVERWRRDGYRVGFVTGGTASGHPNLLDDCRSWCDRLVVGVDEADSVAEAFAALGAVDLVVRYGADTVLDLIRLLRPDVLVQDPVGAPDTVAGGEMLQEWGGTVRKPEPAPVG</sequence>
<keyword evidence="2" id="KW-0418">Kinase</keyword>
<dbReference type="SUPFAM" id="SSF53613">
    <property type="entry name" value="Ribokinase-like"/>
    <property type="match status" value="1"/>
</dbReference>
<dbReference type="InterPro" id="IPR029056">
    <property type="entry name" value="Ribokinase-like"/>
</dbReference>
<gene>
    <name evidence="2" type="primary">rfaE1_1</name>
    <name evidence="2" type="ORF">GCM10009416_10130</name>
</gene>
<proteinExistence type="predicted"/>
<comment type="caution">
    <text evidence="2">The sequence shown here is derived from an EMBL/GenBank/DDBJ whole genome shotgun (WGS) entry which is preliminary data.</text>
</comment>
<evidence type="ECO:0000313" key="3">
    <source>
        <dbReference type="Proteomes" id="UP001501588"/>
    </source>
</evidence>
<protein>
    <submittedName>
        <fullName evidence="2">D-glycero-beta-D-manno-heptose-7-phosphate kinase</fullName>
    </submittedName>
</protein>
<organism evidence="2 3">
    <name type="scientific">Craurococcus roseus</name>
    <dbReference type="NCBI Taxonomy" id="77585"/>
    <lineage>
        <taxon>Bacteria</taxon>
        <taxon>Pseudomonadati</taxon>
        <taxon>Pseudomonadota</taxon>
        <taxon>Alphaproteobacteria</taxon>
        <taxon>Acetobacterales</taxon>
        <taxon>Acetobacteraceae</taxon>
        <taxon>Craurococcus</taxon>
    </lineage>
</organism>
<dbReference type="PANTHER" id="PTHR46969:SF1">
    <property type="entry name" value="BIFUNCTIONAL PROTEIN HLDE"/>
    <property type="match status" value="1"/>
</dbReference>
<dbReference type="InterPro" id="IPR011611">
    <property type="entry name" value="PfkB_dom"/>
</dbReference>
<keyword evidence="3" id="KW-1185">Reference proteome</keyword>
<dbReference type="PANTHER" id="PTHR46969">
    <property type="entry name" value="BIFUNCTIONAL PROTEIN HLDE"/>
    <property type="match status" value="1"/>
</dbReference>
<accession>A0ABN1ESJ4</accession>
<dbReference type="Gene3D" id="3.40.1190.20">
    <property type="match status" value="1"/>
</dbReference>
<evidence type="ECO:0000259" key="1">
    <source>
        <dbReference type="Pfam" id="PF00294"/>
    </source>
</evidence>
<dbReference type="Pfam" id="PF00294">
    <property type="entry name" value="PfkB"/>
    <property type="match status" value="1"/>
</dbReference>
<keyword evidence="2" id="KW-0808">Transferase</keyword>
<dbReference type="Proteomes" id="UP001501588">
    <property type="component" value="Unassembled WGS sequence"/>
</dbReference>
<reference evidence="2 3" key="1">
    <citation type="journal article" date="2019" name="Int. J. Syst. Evol. Microbiol.">
        <title>The Global Catalogue of Microorganisms (GCM) 10K type strain sequencing project: providing services to taxonomists for standard genome sequencing and annotation.</title>
        <authorList>
            <consortium name="The Broad Institute Genomics Platform"/>
            <consortium name="The Broad Institute Genome Sequencing Center for Infectious Disease"/>
            <person name="Wu L."/>
            <person name="Ma J."/>
        </authorList>
    </citation>
    <scope>NUCLEOTIDE SEQUENCE [LARGE SCALE GENOMIC DNA]</scope>
    <source>
        <strain evidence="2 3">JCM 9933</strain>
    </source>
</reference>
<name>A0ABN1ESJ4_9PROT</name>
<dbReference type="EMBL" id="BAAAFZ010000008">
    <property type="protein sequence ID" value="GAA0573444.1"/>
    <property type="molecule type" value="Genomic_DNA"/>
</dbReference>